<dbReference type="InterPro" id="IPR049244">
    <property type="entry name" value="DUF6879"/>
</dbReference>
<dbReference type="KEGG" id="salf:SMD44_05017"/>
<dbReference type="AlphaFoldDB" id="A0A1Z1WGJ8"/>
<gene>
    <name evidence="2" type="ORF">SMD44_05017</name>
</gene>
<name>A0A1Z1WGJ8_9ACTN</name>
<dbReference type="STRING" id="67267.GCA_000716675_07398"/>
<feature type="domain" description="DUF6879" evidence="1">
    <location>
        <begin position="7"/>
        <end position="174"/>
    </location>
</feature>
<evidence type="ECO:0000313" key="2">
    <source>
        <dbReference type="EMBL" id="ARX85553.1"/>
    </source>
</evidence>
<proteinExistence type="predicted"/>
<dbReference type="eggNOG" id="ENOG5032UPC">
    <property type="taxonomic scope" value="Bacteria"/>
</dbReference>
<keyword evidence="3" id="KW-1185">Reference proteome</keyword>
<protein>
    <recommendedName>
        <fullName evidence="1">DUF6879 domain-containing protein</fullName>
    </recommendedName>
</protein>
<organism evidence="2 3">
    <name type="scientific">Streptomyces alboflavus</name>
    <dbReference type="NCBI Taxonomy" id="67267"/>
    <lineage>
        <taxon>Bacteria</taxon>
        <taxon>Bacillati</taxon>
        <taxon>Actinomycetota</taxon>
        <taxon>Actinomycetes</taxon>
        <taxon>Kitasatosporales</taxon>
        <taxon>Streptomycetaceae</taxon>
        <taxon>Streptomyces</taxon>
    </lineage>
</organism>
<dbReference type="Pfam" id="PF21806">
    <property type="entry name" value="DUF6879"/>
    <property type="match status" value="1"/>
</dbReference>
<evidence type="ECO:0000313" key="3">
    <source>
        <dbReference type="Proteomes" id="UP000195880"/>
    </source>
</evidence>
<dbReference type="EMBL" id="CP021748">
    <property type="protein sequence ID" value="ARX85553.1"/>
    <property type="molecule type" value="Genomic_DNA"/>
</dbReference>
<accession>A0A1Z1WGJ8</accession>
<sequence>MPQNPLSFDDLFEAARRSAVHLEMRDQYAVGDEAEDFRSWLRTGRRDVDPGSEYWAPWVDMISGAVARGVVVRRARIVSEPVTDYIRYEHAGAVVNVTAGEQVRWLPRPRAVDLMLPGADLWIFDGARVLFNHFTGDGNWAAPDMELRTEPGIVAQCVDAFEAVWDRAVPHDQYEIH</sequence>
<dbReference type="OrthoDB" id="4562627at2"/>
<dbReference type="Proteomes" id="UP000195880">
    <property type="component" value="Chromosome"/>
</dbReference>
<evidence type="ECO:0000259" key="1">
    <source>
        <dbReference type="Pfam" id="PF21806"/>
    </source>
</evidence>
<reference evidence="2 3" key="1">
    <citation type="submission" date="2017-05" db="EMBL/GenBank/DDBJ databases">
        <title>Streptomyces alboflavus Genome sequencing and assembly.</title>
        <authorList>
            <person name="Wang Y."/>
            <person name="Du B."/>
            <person name="Ding Y."/>
            <person name="Liu H."/>
            <person name="Hou Q."/>
            <person name="Liu K."/>
            <person name="Wang C."/>
            <person name="Yao L."/>
        </authorList>
    </citation>
    <scope>NUCLEOTIDE SEQUENCE [LARGE SCALE GENOMIC DNA]</scope>
    <source>
        <strain evidence="2 3">MDJK44</strain>
    </source>
</reference>
<dbReference type="RefSeq" id="WP_087885367.1">
    <property type="nucleotide sequence ID" value="NZ_CP021748.1"/>
</dbReference>